<feature type="compositionally biased region" description="Basic and acidic residues" evidence="8">
    <location>
        <begin position="536"/>
        <end position="551"/>
    </location>
</feature>
<feature type="compositionally biased region" description="Pro residues" evidence="8">
    <location>
        <begin position="1074"/>
        <end position="1092"/>
    </location>
</feature>
<evidence type="ECO:0000256" key="3">
    <source>
        <dbReference type="ARBA" id="ARBA00022723"/>
    </source>
</evidence>
<dbReference type="InterPro" id="IPR001841">
    <property type="entry name" value="Znf_RING"/>
</dbReference>
<dbReference type="PROSITE" id="PS50089">
    <property type="entry name" value="ZF_RING_2"/>
    <property type="match status" value="1"/>
</dbReference>
<evidence type="ECO:0000256" key="5">
    <source>
        <dbReference type="ARBA" id="ARBA00022833"/>
    </source>
</evidence>
<dbReference type="STRING" id="1296121.A0A1A5ZW76"/>
<evidence type="ECO:0000259" key="9">
    <source>
        <dbReference type="PROSITE" id="PS50089"/>
    </source>
</evidence>
<dbReference type="GO" id="GO:0042030">
    <property type="term" value="F:ATPase inhibitor activity"/>
    <property type="evidence" value="ECO:0007669"/>
    <property type="project" value="InterPro"/>
</dbReference>
<feature type="region of interest" description="Disordered" evidence="8">
    <location>
        <begin position="308"/>
        <end position="332"/>
    </location>
</feature>
<feature type="compositionally biased region" description="Basic and acidic residues" evidence="8">
    <location>
        <begin position="633"/>
        <end position="645"/>
    </location>
</feature>
<feature type="compositionally biased region" description="Low complexity" evidence="8">
    <location>
        <begin position="188"/>
        <end position="198"/>
    </location>
</feature>
<feature type="region of interest" description="Disordered" evidence="8">
    <location>
        <begin position="374"/>
        <end position="695"/>
    </location>
</feature>
<keyword evidence="4 7" id="KW-0863">Zinc-finger</keyword>
<feature type="region of interest" description="Disordered" evidence="8">
    <location>
        <begin position="964"/>
        <end position="1271"/>
    </location>
</feature>
<comment type="similarity">
    <text evidence="2">Belongs to the ATPase inhibitor family.</text>
</comment>
<evidence type="ECO:0000256" key="7">
    <source>
        <dbReference type="PROSITE-ProRule" id="PRU00175"/>
    </source>
</evidence>
<evidence type="ECO:0000313" key="10">
    <source>
        <dbReference type="EMBL" id="OBR82066.1"/>
    </source>
</evidence>
<feature type="compositionally biased region" description="Low complexity" evidence="8">
    <location>
        <begin position="454"/>
        <end position="467"/>
    </location>
</feature>
<feature type="region of interest" description="Disordered" evidence="8">
    <location>
        <begin position="820"/>
        <end position="875"/>
    </location>
</feature>
<feature type="region of interest" description="Disordered" evidence="8">
    <location>
        <begin position="160"/>
        <end position="198"/>
    </location>
</feature>
<name>A0A1A5ZW76_9TREE</name>
<feature type="compositionally biased region" description="Basic and acidic residues" evidence="8">
    <location>
        <begin position="1261"/>
        <end position="1271"/>
    </location>
</feature>
<evidence type="ECO:0000256" key="6">
    <source>
        <dbReference type="ARBA" id="ARBA00023128"/>
    </source>
</evidence>
<feature type="region of interest" description="Disordered" evidence="8">
    <location>
        <begin position="724"/>
        <end position="784"/>
    </location>
</feature>
<proteinExistence type="inferred from homology"/>
<dbReference type="VEuPathDB" id="FungiDB:I303_07980"/>
<feature type="compositionally biased region" description="Polar residues" evidence="8">
    <location>
        <begin position="646"/>
        <end position="656"/>
    </location>
</feature>
<dbReference type="InterPro" id="IPR053238">
    <property type="entry name" value="RING-H2_zinc_finger"/>
</dbReference>
<dbReference type="OrthoDB" id="8062037at2759"/>
<dbReference type="GO" id="GO:0008270">
    <property type="term" value="F:zinc ion binding"/>
    <property type="evidence" value="ECO:0007669"/>
    <property type="project" value="UniProtKB-KW"/>
</dbReference>
<protein>
    <recommendedName>
        <fullName evidence="9">RING-type domain-containing protein</fullName>
    </recommendedName>
</protein>
<sequence length="1407" mass="151928">MSVIRASSTARLMALRAPAPMFVRNYSPDTRAEGATASSTSFKEREQASESKYIKEHEAEKLKQAKDKLAKAQAEVTGATAGKRRDDPLTSRGNTPAGGARRKARKKPKAAQISPAHSPRSGPIPTPYLALAPTPNSSLSSSTIDQLAATASSSNLILPSSYIRSSQERRNRSTPNLRDEGENEAGPSVNRNSNSNAYANANTSDVALNRPISNQGQLRQQKYVTSLLSPPMIIPGGTSATPRIQGVGSTSHQQPPPNTRRRSSEQRERAAAAATRRRSHEQLRELVNGNPSLTSLGQLGQILESGQLPEENEDGNGLSQAQQDVQTAQRRRRRIVRGDGTGIARRLTVSSREEGRAIGLARGASMRRTNVWDGIDIPEAGEPPPPFPFPTSSTSRLPPSFTTPSTASGEPSMGTDTSARPRSPPPTFEQAIGLSPSPVPNTGMESVPEPDDNSTPSTPRASSSARPVLSVSTSIPQVIVAEPEASPSSTHYASAPSSPTHTVIGFEDHRNAERMRRAEREDRRAWNEDLLAGYSLEERVRREVERQRGKEVSAGQRVQEPDQQSEISTPQASPVEDREEDAPVDTSTQKAVDLLDDKATPAVSEIATPAESEQKDNGRPDTDKTTSPPIDQITDRVTEEERTEANLESSNTTNDAGVQPPQGLLAASIGSQTDTPDVGSLDEPPSEFPEGDNPVEIEEEVETFTPTALLEERETIQVKSPVPLPLKIIDDPPSSPVMSEPERKTENFVSLQDEAAVHQTPKRRKPTRSSTAEDEASLGKGLSPHIKRLSVPEFSPFRPVLQRPGSSIVEPLFSSPKRAISPEIDRMSSTVDSSNVRPDTRTDKVTAEPNEFSLKKTEETKTLPPSREAAMKRRNLESAIIPKIPLPAMELSKPKRKVSIISRKESKPLSGPLINFDTPTPSPPESAVSFTDARKPRTTSNDMSALAASSAELLTLLELQDVPMLAEEAEPEPEPVAESSAQGAARMAKRPPPPPPSRNTKQGESRRETPTMPSPKADALSSSGIGAVSESEVAPSAGLLADNGFEESSRKPALPPRRAPPPPPVPRLNLIPKSAPPLPPRPTVPPPVPPPLTKDSVAPKAPSPGLAARLSLSGQGSQSRPKGPRPPPPPPRARQTNWFSNFTRSKSAAQSSPPVAPSAPADADEAVSPVRPNTERAQSDFPRLAPHTDEEERERIIERSSSATNIHTRPQLETSDADPSIRSNLDDSGSKSRSSPIIRSPHSQEASLPLSDVGQSTEGRPGAEEERREWTDLDLLVSRIEPVDQSDGPHPHGGIRSIDPFEGYQRISEFLGPSKSQAATPAALANLLTGLIQVDSRRTTPQGKVKLKLSLLGVRVTKCGICLSQFKNNERAVMLPMCNHSGHESCARRWFREKGNCWVCREVLPEE</sequence>
<dbReference type="InterPro" id="IPR013083">
    <property type="entry name" value="Znf_RING/FYVE/PHD"/>
</dbReference>
<feature type="compositionally biased region" description="Basic and acidic residues" evidence="8">
    <location>
        <begin position="506"/>
        <end position="527"/>
    </location>
</feature>
<evidence type="ECO:0000256" key="2">
    <source>
        <dbReference type="ARBA" id="ARBA00010901"/>
    </source>
</evidence>
<dbReference type="Pfam" id="PF13639">
    <property type="entry name" value="zf-RING_2"/>
    <property type="match status" value="1"/>
</dbReference>
<feature type="region of interest" description="Disordered" evidence="8">
    <location>
        <begin position="25"/>
        <end position="141"/>
    </location>
</feature>
<evidence type="ECO:0000256" key="8">
    <source>
        <dbReference type="SAM" id="MobiDB-lite"/>
    </source>
</evidence>
<dbReference type="SUPFAM" id="SSF57850">
    <property type="entry name" value="RING/U-box"/>
    <property type="match status" value="1"/>
</dbReference>
<feature type="compositionally biased region" description="Basic residues" evidence="8">
    <location>
        <begin position="100"/>
        <end position="109"/>
    </location>
</feature>
<keyword evidence="3" id="KW-0479">Metal-binding</keyword>
<evidence type="ECO:0000256" key="4">
    <source>
        <dbReference type="ARBA" id="ARBA00022771"/>
    </source>
</evidence>
<feature type="compositionally biased region" description="Basic and acidic residues" evidence="8">
    <location>
        <begin position="42"/>
        <end position="70"/>
    </location>
</feature>
<feature type="compositionally biased region" description="Low complexity" evidence="8">
    <location>
        <begin position="390"/>
        <end position="406"/>
    </location>
</feature>
<organism evidence="10">
    <name type="scientific">Kwoniella dejecticola CBS 10117</name>
    <dbReference type="NCBI Taxonomy" id="1296121"/>
    <lineage>
        <taxon>Eukaryota</taxon>
        <taxon>Fungi</taxon>
        <taxon>Dikarya</taxon>
        <taxon>Basidiomycota</taxon>
        <taxon>Agaricomycotina</taxon>
        <taxon>Tremellomycetes</taxon>
        <taxon>Tremellales</taxon>
        <taxon>Cryptococcaceae</taxon>
        <taxon>Kwoniella</taxon>
    </lineage>
</organism>
<feature type="compositionally biased region" description="Basic and acidic residues" evidence="8">
    <location>
        <begin position="612"/>
        <end position="624"/>
    </location>
</feature>
<dbReference type="GO" id="GO:0005739">
    <property type="term" value="C:mitochondrion"/>
    <property type="evidence" value="ECO:0007669"/>
    <property type="project" value="UniProtKB-SubCell"/>
</dbReference>
<feature type="compositionally biased region" description="Low complexity" evidence="8">
    <location>
        <begin position="1231"/>
        <end position="1243"/>
    </location>
</feature>
<accession>A0A1A5ZW76</accession>
<dbReference type="Gene3D" id="3.30.40.10">
    <property type="entry name" value="Zinc/RING finger domain, C3HC4 (zinc finger)"/>
    <property type="match status" value="1"/>
</dbReference>
<feature type="compositionally biased region" description="Polar residues" evidence="8">
    <location>
        <begin position="238"/>
        <end position="253"/>
    </location>
</feature>
<dbReference type="SMART" id="SM00184">
    <property type="entry name" value="RING"/>
    <property type="match status" value="1"/>
</dbReference>
<feature type="compositionally biased region" description="Polar residues" evidence="8">
    <location>
        <begin position="1203"/>
        <end position="1214"/>
    </location>
</feature>
<keyword evidence="5" id="KW-0862">Zinc</keyword>
<feature type="compositionally biased region" description="Polar residues" evidence="8">
    <location>
        <begin position="561"/>
        <end position="572"/>
    </location>
</feature>
<feature type="compositionally biased region" description="Polar residues" evidence="8">
    <location>
        <begin position="1135"/>
        <end position="1146"/>
    </location>
</feature>
<feature type="region of interest" description="Disordered" evidence="8">
    <location>
        <begin position="894"/>
        <end position="946"/>
    </location>
</feature>
<feature type="compositionally biased region" description="Low complexity" evidence="8">
    <location>
        <begin position="1147"/>
        <end position="1170"/>
    </location>
</feature>
<feature type="region of interest" description="Disordered" evidence="8">
    <location>
        <begin position="229"/>
        <end position="281"/>
    </location>
</feature>
<feature type="domain" description="RING-type" evidence="9">
    <location>
        <begin position="1359"/>
        <end position="1401"/>
    </location>
</feature>
<gene>
    <name evidence="10" type="ORF">I303_07980</name>
</gene>
<reference evidence="10" key="1">
    <citation type="submission" date="2013-07" db="EMBL/GenBank/DDBJ databases">
        <title>The Genome Sequence of Cryptococcus dejecticola CBS10117.</title>
        <authorList>
            <consortium name="The Broad Institute Genome Sequencing Platform"/>
            <person name="Cuomo C."/>
            <person name="Litvintseva A."/>
            <person name="Chen Y."/>
            <person name="Heitman J."/>
            <person name="Sun S."/>
            <person name="Springer D."/>
            <person name="Dromer F."/>
            <person name="Young S.K."/>
            <person name="Zeng Q."/>
            <person name="Gargeya S."/>
            <person name="Fitzgerald M."/>
            <person name="Abouelleil A."/>
            <person name="Alvarado L."/>
            <person name="Berlin A.M."/>
            <person name="Chapman S.B."/>
            <person name="Dewar J."/>
            <person name="Goldberg J."/>
            <person name="Griggs A."/>
            <person name="Gujja S."/>
            <person name="Hansen M."/>
            <person name="Howarth C."/>
            <person name="Imamovic A."/>
            <person name="Larimer J."/>
            <person name="McCowan C."/>
            <person name="Murphy C."/>
            <person name="Pearson M."/>
            <person name="Priest M."/>
            <person name="Roberts A."/>
            <person name="Saif S."/>
            <person name="Shea T."/>
            <person name="Sykes S."/>
            <person name="Wortman J."/>
            <person name="Nusbaum C."/>
            <person name="Birren B."/>
        </authorList>
    </citation>
    <scope>NUCLEOTIDE SEQUENCE [LARGE SCALE GENOMIC DNA]</scope>
    <source>
        <strain evidence="10">CBS 10117</strain>
    </source>
</reference>
<feature type="compositionally biased region" description="Basic and acidic residues" evidence="8">
    <location>
        <begin position="1186"/>
        <end position="1198"/>
    </location>
</feature>
<dbReference type="PANTHER" id="PTHR14155">
    <property type="entry name" value="RING FINGER DOMAIN-CONTAINING"/>
    <property type="match status" value="1"/>
</dbReference>
<dbReference type="Pfam" id="PF04568">
    <property type="entry name" value="IATP"/>
    <property type="match status" value="1"/>
</dbReference>
<dbReference type="PANTHER" id="PTHR14155:SF627">
    <property type="entry name" value="OS06G0192800 PROTEIN"/>
    <property type="match status" value="1"/>
</dbReference>
<feature type="compositionally biased region" description="Polar residues" evidence="8">
    <location>
        <begin position="486"/>
        <end position="501"/>
    </location>
</feature>
<dbReference type="InterPro" id="IPR007648">
    <property type="entry name" value="ATPase_inhibitor_mt"/>
</dbReference>
<dbReference type="EMBL" id="KI894036">
    <property type="protein sequence ID" value="OBR82066.1"/>
    <property type="molecule type" value="Genomic_DNA"/>
</dbReference>
<feature type="compositionally biased region" description="Polar residues" evidence="8">
    <location>
        <begin position="827"/>
        <end position="837"/>
    </location>
</feature>
<keyword evidence="6" id="KW-0496">Mitochondrion</keyword>
<feature type="compositionally biased region" description="Pro residues" evidence="8">
    <location>
        <begin position="1053"/>
        <end position="1066"/>
    </location>
</feature>
<evidence type="ECO:0000256" key="1">
    <source>
        <dbReference type="ARBA" id="ARBA00004173"/>
    </source>
</evidence>
<comment type="subcellular location">
    <subcellularLocation>
        <location evidence="1">Mitochondrion</location>
    </subcellularLocation>
</comment>